<proteinExistence type="predicted"/>
<evidence type="ECO:0000313" key="2">
    <source>
        <dbReference type="EMBL" id="ACL58638.1"/>
    </source>
</evidence>
<protein>
    <submittedName>
        <fullName evidence="2">Uncharacterized protein</fullName>
    </submittedName>
</protein>
<evidence type="ECO:0000256" key="1">
    <source>
        <dbReference type="SAM" id="MobiDB-lite"/>
    </source>
</evidence>
<reference evidence="2 3" key="1">
    <citation type="submission" date="2009-01" db="EMBL/GenBank/DDBJ databases">
        <title>Complete sequence of chromosome of Methylobacterium nodulans ORS 2060.</title>
        <authorList>
            <consortium name="US DOE Joint Genome Institute"/>
            <person name="Lucas S."/>
            <person name="Copeland A."/>
            <person name="Lapidus A."/>
            <person name="Glavina del Rio T."/>
            <person name="Dalin E."/>
            <person name="Tice H."/>
            <person name="Bruce D."/>
            <person name="Goodwin L."/>
            <person name="Pitluck S."/>
            <person name="Sims D."/>
            <person name="Brettin T."/>
            <person name="Detter J.C."/>
            <person name="Han C."/>
            <person name="Larimer F."/>
            <person name="Land M."/>
            <person name="Hauser L."/>
            <person name="Kyrpides N."/>
            <person name="Ivanova N."/>
            <person name="Marx C.J."/>
            <person name="Richardson P."/>
        </authorList>
    </citation>
    <scope>NUCLEOTIDE SEQUENCE [LARGE SCALE GENOMIC DNA]</scope>
    <source>
        <strain evidence="3">LMG 21967 / CNCM I-2342 / ORS 2060</strain>
    </source>
</reference>
<feature type="region of interest" description="Disordered" evidence="1">
    <location>
        <begin position="1"/>
        <end position="23"/>
    </location>
</feature>
<organism evidence="2 3">
    <name type="scientific">Methylobacterium nodulans (strain LMG 21967 / CNCM I-2342 / ORS 2060)</name>
    <dbReference type="NCBI Taxonomy" id="460265"/>
    <lineage>
        <taxon>Bacteria</taxon>
        <taxon>Pseudomonadati</taxon>
        <taxon>Pseudomonadota</taxon>
        <taxon>Alphaproteobacteria</taxon>
        <taxon>Hyphomicrobiales</taxon>
        <taxon>Methylobacteriaceae</taxon>
        <taxon>Methylobacterium</taxon>
    </lineage>
</organism>
<sequence length="80" mass="8748">MGEARDAPGIAGHDAGPDPEDEAPIVRAARSADLHRETVHRLDICGQHAPESGELDSRRPHCRHSPPMWKALSSRYSSMP</sequence>
<dbReference type="EMBL" id="CP001349">
    <property type="protein sequence ID" value="ACL58638.1"/>
    <property type="molecule type" value="Genomic_DNA"/>
</dbReference>
<keyword evidence="3" id="KW-1185">Reference proteome</keyword>
<dbReference type="Proteomes" id="UP000008207">
    <property type="component" value="Chromosome"/>
</dbReference>
<feature type="region of interest" description="Disordered" evidence="1">
    <location>
        <begin position="46"/>
        <end position="80"/>
    </location>
</feature>
<dbReference type="AlphaFoldDB" id="B8IR98"/>
<gene>
    <name evidence="2" type="ordered locus">Mnod_3731</name>
</gene>
<name>B8IR98_METNO</name>
<dbReference type="HOGENOM" id="CLU_2585655_0_0_5"/>
<dbReference type="KEGG" id="mno:Mnod_3731"/>
<evidence type="ECO:0000313" key="3">
    <source>
        <dbReference type="Proteomes" id="UP000008207"/>
    </source>
</evidence>
<accession>B8IR98</accession>